<dbReference type="Proteomes" id="UP001396334">
    <property type="component" value="Unassembled WGS sequence"/>
</dbReference>
<gene>
    <name evidence="1" type="ORF">V6N11_015137</name>
</gene>
<organism evidence="1 2">
    <name type="scientific">Hibiscus sabdariffa</name>
    <name type="common">roselle</name>
    <dbReference type="NCBI Taxonomy" id="183260"/>
    <lineage>
        <taxon>Eukaryota</taxon>
        <taxon>Viridiplantae</taxon>
        <taxon>Streptophyta</taxon>
        <taxon>Embryophyta</taxon>
        <taxon>Tracheophyta</taxon>
        <taxon>Spermatophyta</taxon>
        <taxon>Magnoliopsida</taxon>
        <taxon>eudicotyledons</taxon>
        <taxon>Gunneridae</taxon>
        <taxon>Pentapetalae</taxon>
        <taxon>rosids</taxon>
        <taxon>malvids</taxon>
        <taxon>Malvales</taxon>
        <taxon>Malvaceae</taxon>
        <taxon>Malvoideae</taxon>
        <taxon>Hibiscus</taxon>
    </lineage>
</organism>
<sequence length="186" mass="21000">MVRYTPARRKTPLSSGFANLSDTETINPVQFYRTLSATSHQGGVAHMVERSLRMREARGSIPRTSIYLILFLFQAKRKAEEAQACKRSHIRSNSSKKKEVLVTKQRPHSHILDSLFANMEEEQMKPEGSVTPDQCCRTQIIISGSRPMLYDVMVVVSKEADLATDGVRDALPAMFDKLLKQTVEKC</sequence>
<accession>A0ABR2TR71</accession>
<dbReference type="EMBL" id="JBBPBN010000004">
    <property type="protein sequence ID" value="KAK9039955.1"/>
    <property type="molecule type" value="Genomic_DNA"/>
</dbReference>
<reference evidence="1 2" key="1">
    <citation type="journal article" date="2024" name="G3 (Bethesda)">
        <title>Genome assembly of Hibiscus sabdariffa L. provides insights into metabolisms of medicinal natural products.</title>
        <authorList>
            <person name="Kim T."/>
        </authorList>
    </citation>
    <scope>NUCLEOTIDE SEQUENCE [LARGE SCALE GENOMIC DNA]</scope>
    <source>
        <strain evidence="1">TK-2024</strain>
        <tissue evidence="1">Old leaves</tissue>
    </source>
</reference>
<keyword evidence="2" id="KW-1185">Reference proteome</keyword>
<proteinExistence type="predicted"/>
<evidence type="ECO:0000313" key="1">
    <source>
        <dbReference type="EMBL" id="KAK9039955.1"/>
    </source>
</evidence>
<comment type="caution">
    <text evidence="1">The sequence shown here is derived from an EMBL/GenBank/DDBJ whole genome shotgun (WGS) entry which is preliminary data.</text>
</comment>
<name>A0ABR2TR71_9ROSI</name>
<protein>
    <submittedName>
        <fullName evidence="1">Uncharacterized protein</fullName>
    </submittedName>
</protein>
<evidence type="ECO:0000313" key="2">
    <source>
        <dbReference type="Proteomes" id="UP001396334"/>
    </source>
</evidence>